<evidence type="ECO:0000313" key="2">
    <source>
        <dbReference type="Proteomes" id="UP001209540"/>
    </source>
</evidence>
<proteinExistence type="predicted"/>
<comment type="caution">
    <text evidence="1">The sequence shown here is derived from an EMBL/GenBank/DDBJ whole genome shotgun (WGS) entry which is preliminary data.</text>
</comment>
<dbReference type="AlphaFoldDB" id="A0AAD5K8U3"/>
<name>A0AAD5K8U3_9FUNG</name>
<protein>
    <submittedName>
        <fullName evidence="1">Uncharacterized protein</fullName>
    </submittedName>
</protein>
<accession>A0AAD5K8U3</accession>
<dbReference type="Proteomes" id="UP001209540">
    <property type="component" value="Unassembled WGS sequence"/>
</dbReference>
<keyword evidence="2" id="KW-1185">Reference proteome</keyword>
<reference evidence="1" key="2">
    <citation type="submission" date="2023-02" db="EMBL/GenBank/DDBJ databases">
        <authorList>
            <consortium name="DOE Joint Genome Institute"/>
            <person name="Mondo S.J."/>
            <person name="Chang Y."/>
            <person name="Wang Y."/>
            <person name="Ahrendt S."/>
            <person name="Andreopoulos W."/>
            <person name="Barry K."/>
            <person name="Beard J."/>
            <person name="Benny G.L."/>
            <person name="Blankenship S."/>
            <person name="Bonito G."/>
            <person name="Cuomo C."/>
            <person name="Desiro A."/>
            <person name="Gervers K.A."/>
            <person name="Hundley H."/>
            <person name="Kuo A."/>
            <person name="LaButti K."/>
            <person name="Lang B.F."/>
            <person name="Lipzen A."/>
            <person name="O'Donnell K."/>
            <person name="Pangilinan J."/>
            <person name="Reynolds N."/>
            <person name="Sandor L."/>
            <person name="Smith M.W."/>
            <person name="Tsang A."/>
            <person name="Grigoriev I.V."/>
            <person name="Stajich J.E."/>
            <person name="Spatafora J.W."/>
        </authorList>
    </citation>
    <scope>NUCLEOTIDE SEQUENCE</scope>
    <source>
        <strain evidence="1">RSA 2281</strain>
    </source>
</reference>
<evidence type="ECO:0000313" key="1">
    <source>
        <dbReference type="EMBL" id="KAI9274602.1"/>
    </source>
</evidence>
<organism evidence="1 2">
    <name type="scientific">Phascolomyces articulosus</name>
    <dbReference type="NCBI Taxonomy" id="60185"/>
    <lineage>
        <taxon>Eukaryota</taxon>
        <taxon>Fungi</taxon>
        <taxon>Fungi incertae sedis</taxon>
        <taxon>Mucoromycota</taxon>
        <taxon>Mucoromycotina</taxon>
        <taxon>Mucoromycetes</taxon>
        <taxon>Mucorales</taxon>
        <taxon>Lichtheimiaceae</taxon>
        <taxon>Phascolomyces</taxon>
    </lineage>
</organism>
<dbReference type="EMBL" id="JAIXMP010000004">
    <property type="protein sequence ID" value="KAI9274602.1"/>
    <property type="molecule type" value="Genomic_DNA"/>
</dbReference>
<reference evidence="1" key="1">
    <citation type="journal article" date="2022" name="IScience">
        <title>Evolution of zygomycete secretomes and the origins of terrestrial fungal ecologies.</title>
        <authorList>
            <person name="Chang Y."/>
            <person name="Wang Y."/>
            <person name="Mondo S."/>
            <person name="Ahrendt S."/>
            <person name="Andreopoulos W."/>
            <person name="Barry K."/>
            <person name="Beard J."/>
            <person name="Benny G.L."/>
            <person name="Blankenship S."/>
            <person name="Bonito G."/>
            <person name="Cuomo C."/>
            <person name="Desiro A."/>
            <person name="Gervers K.A."/>
            <person name="Hundley H."/>
            <person name="Kuo A."/>
            <person name="LaButti K."/>
            <person name="Lang B.F."/>
            <person name="Lipzen A."/>
            <person name="O'Donnell K."/>
            <person name="Pangilinan J."/>
            <person name="Reynolds N."/>
            <person name="Sandor L."/>
            <person name="Smith M.E."/>
            <person name="Tsang A."/>
            <person name="Grigoriev I.V."/>
            <person name="Stajich J.E."/>
            <person name="Spatafora J.W."/>
        </authorList>
    </citation>
    <scope>NUCLEOTIDE SEQUENCE</scope>
    <source>
        <strain evidence="1">RSA 2281</strain>
    </source>
</reference>
<sequence>MAAMDDEQLLTDIRIRVEGRDGYHYNQYFTKDTRLKYGNSFICACSQDYDTQRQVVDDRRKRICTRMGASFASHSYIICSDDSCWKYVFTAAELQEIINEGFHPLPPVNQQVQEIIDRFKQAAELVCEKNKNEMDDQKLNELMLDAMVKEVLKTGPFDPRTNYDEFWINTTRDRTCIATALRTNEGRKVTEVGKNEDVVLTRKGIIENELHCPKIMKDILDRVASLVDYNEEIIKKLRFICFHQTNRRMKLPFIDCPRGYTCRIMKTNEYEVLPLTKLVLEAKASIKISDKDVVAETMQVLTRYQMNKRDDGDGTTTAVYSSSGLQLGL</sequence>
<gene>
    <name evidence="1" type="ORF">BDA99DRAFT_556013</name>
</gene>